<dbReference type="SMART" id="SM00248">
    <property type="entry name" value="ANK"/>
    <property type="match status" value="5"/>
</dbReference>
<evidence type="ECO:0000256" key="2">
    <source>
        <dbReference type="SAM" id="Phobius"/>
    </source>
</evidence>
<evidence type="ECO:0000313" key="5">
    <source>
        <dbReference type="Proteomes" id="UP001293593"/>
    </source>
</evidence>
<keyword evidence="5" id="KW-1185">Reference proteome</keyword>
<dbReference type="Pfam" id="PF13962">
    <property type="entry name" value="PGG"/>
    <property type="match status" value="1"/>
</dbReference>
<dbReference type="InterPro" id="IPR036770">
    <property type="entry name" value="Ankyrin_rpt-contain_sf"/>
</dbReference>
<gene>
    <name evidence="4" type="ORF">QN277_009912</name>
</gene>
<reference evidence="4" key="1">
    <citation type="submission" date="2023-10" db="EMBL/GenBank/DDBJ databases">
        <title>Chromosome-level genome of the transformable northern wattle, Acacia crassicarpa.</title>
        <authorList>
            <person name="Massaro I."/>
            <person name="Sinha N.R."/>
            <person name="Poethig S."/>
            <person name="Leichty A.R."/>
        </authorList>
    </citation>
    <scope>NUCLEOTIDE SEQUENCE</scope>
    <source>
        <strain evidence="4">Acra3RX</strain>
        <tissue evidence="4">Leaf</tissue>
    </source>
</reference>
<keyword evidence="2" id="KW-0472">Membrane</keyword>
<feature type="transmembrane region" description="Helical" evidence="2">
    <location>
        <begin position="695"/>
        <end position="718"/>
    </location>
</feature>
<keyword evidence="2" id="KW-1133">Transmembrane helix</keyword>
<dbReference type="Proteomes" id="UP001293593">
    <property type="component" value="Unassembled WGS sequence"/>
</dbReference>
<comment type="subcellular location">
    <subcellularLocation>
        <location evidence="1">Cell membrane</location>
        <topology evidence="1">Peripheral membrane protein</topology>
        <orientation evidence="1">Cytoplasmic side</orientation>
    </subcellularLocation>
</comment>
<dbReference type="InterPro" id="IPR002110">
    <property type="entry name" value="Ankyrin_rpt"/>
</dbReference>
<accession>A0AAE1M5X9</accession>
<feature type="transmembrane region" description="Helical" evidence="2">
    <location>
        <begin position="730"/>
        <end position="751"/>
    </location>
</feature>
<dbReference type="EMBL" id="JAWXYG010000014">
    <property type="protein sequence ID" value="KAK4254542.1"/>
    <property type="molecule type" value="Genomic_DNA"/>
</dbReference>
<dbReference type="PANTHER" id="PTHR24177">
    <property type="entry name" value="CASKIN"/>
    <property type="match status" value="1"/>
</dbReference>
<sequence length="771" mass="87791">MDRFPSSNPEIMSEQERDKQDQFYPTIIRELYMHTFRGKWEEVENLYETKPEVWNAEITSSEDTALHMAINENKEDVVGKLVDIIIRLRQDHLEEAKKALKKKNEVGDTPLHRAAARGSVKMCKRIVEAAKSMGENLLGITNKWGENPMFVAVLDNRKQAFIYFHGASDKGEDNVLSRSAKGDTVLHAAIRREHYDLAFQILQLYPNLAGSHNVMGVTPLHILASKSPAFKSGSHLYWWQSIIYHCIRVDPLVCDTSHPERSSALECADNYRTRYEFLSRLCFGRSVIAKRDPENHYVRGNVPENCVTWFQFLFMVLRDLFGFLGLGNTFKEIIEARQKHTWSVQILNELMKDPGNMYTTKEGTSPGPGQLPADFGVSVTPDDTLADIQKIKPKRTCIVQIPDELMNTLAEIQKNKQNHSTWNVQTLVEQMKDLLVRLDFGGSGDKKKDDEPPKRTDTALLVAAQKGVVEVVNRILERFPVFIHDTSSNKKNIVLVAVENRQPTILEALHTHFCVKLKKPQLWQDLIQSVDADDNTILHLAAKYDESKSLPWQIRGSAMQMQWEIKWYEHVKSFLPTHFVFLANNEGKTPVQIFTEEHKYLIKNSSEWLKETSESCSVVAALVAGVSFATSSQVPGGTDDKTGRPKLEGQPPFDLFAVTALIALCFSVTALIMFLAILTSRKQPKDFKTTLPRRLLLGLSSLFVSIVSMLISFCAAHFFVLEDRFKRRVFLLYVATCLPVSFYAIAQFPLYMDLLKFIFSRVPQTHDFGNL</sequence>
<dbReference type="PANTHER" id="PTHR24177:SF187">
    <property type="entry name" value="ANKYRIN REPEAT PROTEIN"/>
    <property type="match status" value="1"/>
</dbReference>
<comment type="caution">
    <text evidence="4">The sequence shown here is derived from an EMBL/GenBank/DDBJ whole genome shotgun (WGS) entry which is preliminary data.</text>
</comment>
<protein>
    <recommendedName>
        <fullName evidence="3">PGG domain-containing protein</fullName>
    </recommendedName>
</protein>
<dbReference type="InterPro" id="IPR026961">
    <property type="entry name" value="PGG_dom"/>
</dbReference>
<evidence type="ECO:0000256" key="1">
    <source>
        <dbReference type="ARBA" id="ARBA00004413"/>
    </source>
</evidence>
<dbReference type="Gene3D" id="1.25.40.20">
    <property type="entry name" value="Ankyrin repeat-containing domain"/>
    <property type="match status" value="2"/>
</dbReference>
<dbReference type="GO" id="GO:0005886">
    <property type="term" value="C:plasma membrane"/>
    <property type="evidence" value="ECO:0007669"/>
    <property type="project" value="UniProtKB-SubCell"/>
</dbReference>
<evidence type="ECO:0000313" key="4">
    <source>
        <dbReference type="EMBL" id="KAK4254542.1"/>
    </source>
</evidence>
<dbReference type="SUPFAM" id="SSF48403">
    <property type="entry name" value="Ankyrin repeat"/>
    <property type="match status" value="2"/>
</dbReference>
<name>A0AAE1M5X9_9FABA</name>
<proteinExistence type="predicted"/>
<organism evidence="4 5">
    <name type="scientific">Acacia crassicarpa</name>
    <name type="common">northern wattle</name>
    <dbReference type="NCBI Taxonomy" id="499986"/>
    <lineage>
        <taxon>Eukaryota</taxon>
        <taxon>Viridiplantae</taxon>
        <taxon>Streptophyta</taxon>
        <taxon>Embryophyta</taxon>
        <taxon>Tracheophyta</taxon>
        <taxon>Spermatophyta</taxon>
        <taxon>Magnoliopsida</taxon>
        <taxon>eudicotyledons</taxon>
        <taxon>Gunneridae</taxon>
        <taxon>Pentapetalae</taxon>
        <taxon>rosids</taxon>
        <taxon>fabids</taxon>
        <taxon>Fabales</taxon>
        <taxon>Fabaceae</taxon>
        <taxon>Caesalpinioideae</taxon>
        <taxon>mimosoid clade</taxon>
        <taxon>Acacieae</taxon>
        <taxon>Acacia</taxon>
    </lineage>
</organism>
<feature type="transmembrane region" description="Helical" evidence="2">
    <location>
        <begin position="655"/>
        <end position="675"/>
    </location>
</feature>
<dbReference type="AlphaFoldDB" id="A0AAE1M5X9"/>
<dbReference type="Pfam" id="PF00023">
    <property type="entry name" value="Ank"/>
    <property type="match status" value="1"/>
</dbReference>
<keyword evidence="2" id="KW-0812">Transmembrane</keyword>
<feature type="domain" description="PGG" evidence="3">
    <location>
        <begin position="607"/>
        <end position="719"/>
    </location>
</feature>
<evidence type="ECO:0000259" key="3">
    <source>
        <dbReference type="Pfam" id="PF13962"/>
    </source>
</evidence>